<dbReference type="Pfam" id="PF02949">
    <property type="entry name" value="7tm_6"/>
    <property type="match status" value="1"/>
</dbReference>
<keyword evidence="2" id="KW-1003">Cell membrane</keyword>
<evidence type="ECO:0000256" key="4">
    <source>
        <dbReference type="ARBA" id="ARBA00022692"/>
    </source>
</evidence>
<comment type="similarity">
    <text evidence="10">Belongs to the insect chemoreceptor superfamily. Heteromeric odorant receptor channel (TC 1.A.69) family.</text>
</comment>
<accession>A0ABM3GN40</accession>
<evidence type="ECO:0000256" key="10">
    <source>
        <dbReference type="RuleBase" id="RU351113"/>
    </source>
</evidence>
<comment type="caution">
    <text evidence="10">Lacks conserved residue(s) required for the propagation of feature annotation.</text>
</comment>
<reference evidence="12" key="1">
    <citation type="submission" date="2025-08" db="UniProtKB">
        <authorList>
            <consortium name="RefSeq"/>
        </authorList>
    </citation>
    <scope>IDENTIFICATION</scope>
    <source>
        <tissue evidence="12">Thorax and Abdomen</tissue>
    </source>
</reference>
<evidence type="ECO:0000256" key="5">
    <source>
        <dbReference type="ARBA" id="ARBA00022725"/>
    </source>
</evidence>
<proteinExistence type="inferred from homology"/>
<keyword evidence="6 10" id="KW-1133">Transmembrane helix</keyword>
<keyword evidence="8 10" id="KW-0675">Receptor</keyword>
<name>A0ABM3GN40_NEOLC</name>
<evidence type="ECO:0000256" key="7">
    <source>
        <dbReference type="ARBA" id="ARBA00023136"/>
    </source>
</evidence>
<feature type="transmembrane region" description="Helical" evidence="10">
    <location>
        <begin position="301"/>
        <end position="319"/>
    </location>
</feature>
<dbReference type="GeneID" id="124295494"/>
<protein>
    <recommendedName>
        <fullName evidence="10">Odorant receptor</fullName>
    </recommendedName>
</protein>
<feature type="transmembrane region" description="Helical" evidence="10">
    <location>
        <begin position="7"/>
        <end position="24"/>
    </location>
</feature>
<evidence type="ECO:0000256" key="1">
    <source>
        <dbReference type="ARBA" id="ARBA00004651"/>
    </source>
</evidence>
<feature type="transmembrane region" description="Helical" evidence="10">
    <location>
        <begin position="174"/>
        <end position="203"/>
    </location>
</feature>
<feature type="transmembrane region" description="Helical" evidence="10">
    <location>
        <begin position="36"/>
        <end position="58"/>
    </location>
</feature>
<keyword evidence="3 10" id="KW-0716">Sensory transduction</keyword>
<evidence type="ECO:0000256" key="9">
    <source>
        <dbReference type="ARBA" id="ARBA00023224"/>
    </source>
</evidence>
<keyword evidence="9 10" id="KW-0807">Transducer</keyword>
<keyword evidence="5 10" id="KW-0552">Olfaction</keyword>
<evidence type="ECO:0000256" key="6">
    <source>
        <dbReference type="ARBA" id="ARBA00022989"/>
    </source>
</evidence>
<organism evidence="11 12">
    <name type="scientific">Neodiprion lecontei</name>
    <name type="common">Redheaded pine sawfly</name>
    <dbReference type="NCBI Taxonomy" id="441921"/>
    <lineage>
        <taxon>Eukaryota</taxon>
        <taxon>Metazoa</taxon>
        <taxon>Ecdysozoa</taxon>
        <taxon>Arthropoda</taxon>
        <taxon>Hexapoda</taxon>
        <taxon>Insecta</taxon>
        <taxon>Pterygota</taxon>
        <taxon>Neoptera</taxon>
        <taxon>Endopterygota</taxon>
        <taxon>Hymenoptera</taxon>
        <taxon>Tenthredinoidea</taxon>
        <taxon>Diprionidae</taxon>
        <taxon>Diprioninae</taxon>
        <taxon>Neodiprion</taxon>
    </lineage>
</organism>
<evidence type="ECO:0000313" key="11">
    <source>
        <dbReference type="Proteomes" id="UP000829291"/>
    </source>
</evidence>
<dbReference type="PANTHER" id="PTHR21137:SF35">
    <property type="entry name" value="ODORANT RECEPTOR 19A-RELATED"/>
    <property type="match status" value="1"/>
</dbReference>
<evidence type="ECO:0000256" key="8">
    <source>
        <dbReference type="ARBA" id="ARBA00023170"/>
    </source>
</evidence>
<keyword evidence="7 10" id="KW-0472">Membrane</keyword>
<evidence type="ECO:0000256" key="3">
    <source>
        <dbReference type="ARBA" id="ARBA00022606"/>
    </source>
</evidence>
<dbReference type="Proteomes" id="UP000829291">
    <property type="component" value="Chromosome 7"/>
</dbReference>
<keyword evidence="11" id="KW-1185">Reference proteome</keyword>
<sequence>MIKLETSLWYISIFLRGLSFWPLSSEASVVTKTISLAHFMLIFFAATLMFFQILVYVYQNSISSQFIAEHVSTQLAFLQLTIKVVMYRIHKEKLCKLLMDVNHMIKNGSPCLRKHLEGYASTCNLVYFTYTTTIFLLATDYCLVPFFKADKDLPITAWYPFDYKQSTLHYSIAYLHQLCVIVMSWLCSGVDVTFGLLVFCCCARYKVMQDILKSLKQPDMESMKYEENHGKNESNDELIVAYSKKIKKLVDLHCQVFNSIRDINDIHTWILLVLFLTSVIMICCAGLQITNVAEQSLNSKFVFSCLVCCVLLELLFYFVPGDILVTEANALGLAAYCSSWESMPPNHRNSILSIMLRCTAPPKLQGARVKTLILQNYGSLLATTASYFTSLQAIAGVDGSK</sequence>
<dbReference type="InterPro" id="IPR004117">
    <property type="entry name" value="7tm6_olfct_rcpt"/>
</dbReference>
<feature type="transmembrane region" description="Helical" evidence="10">
    <location>
        <begin position="269"/>
        <end position="289"/>
    </location>
</feature>
<evidence type="ECO:0000313" key="12">
    <source>
        <dbReference type="RefSeq" id="XP_046601695.1"/>
    </source>
</evidence>
<feature type="transmembrane region" description="Helical" evidence="10">
    <location>
        <begin position="125"/>
        <end position="147"/>
    </location>
</feature>
<gene>
    <name evidence="12" type="primary">LOC124295494</name>
</gene>
<dbReference type="PANTHER" id="PTHR21137">
    <property type="entry name" value="ODORANT RECEPTOR"/>
    <property type="match status" value="1"/>
</dbReference>
<dbReference type="RefSeq" id="XP_046601695.1">
    <property type="nucleotide sequence ID" value="XM_046745739.1"/>
</dbReference>
<comment type="subcellular location">
    <subcellularLocation>
        <location evidence="1 10">Cell membrane</location>
        <topology evidence="1 10">Multi-pass membrane protein</topology>
    </subcellularLocation>
</comment>
<keyword evidence="4 10" id="KW-0812">Transmembrane</keyword>
<evidence type="ECO:0000256" key="2">
    <source>
        <dbReference type="ARBA" id="ARBA00022475"/>
    </source>
</evidence>